<organism evidence="3 4">
    <name type="scientific">Tanacetum coccineum</name>
    <dbReference type="NCBI Taxonomy" id="301880"/>
    <lineage>
        <taxon>Eukaryota</taxon>
        <taxon>Viridiplantae</taxon>
        <taxon>Streptophyta</taxon>
        <taxon>Embryophyta</taxon>
        <taxon>Tracheophyta</taxon>
        <taxon>Spermatophyta</taxon>
        <taxon>Magnoliopsida</taxon>
        <taxon>eudicotyledons</taxon>
        <taxon>Gunneridae</taxon>
        <taxon>Pentapetalae</taxon>
        <taxon>asterids</taxon>
        <taxon>campanulids</taxon>
        <taxon>Asterales</taxon>
        <taxon>Asteraceae</taxon>
        <taxon>Asteroideae</taxon>
        <taxon>Anthemideae</taxon>
        <taxon>Anthemidinae</taxon>
        <taxon>Tanacetum</taxon>
    </lineage>
</organism>
<dbReference type="PANTHER" id="PTHR31286">
    <property type="entry name" value="GLYCINE-RICH CELL WALL STRUCTURAL PROTEIN 1.8-LIKE"/>
    <property type="match status" value="1"/>
</dbReference>
<keyword evidence="4" id="KW-1185">Reference proteome</keyword>
<evidence type="ECO:0000259" key="2">
    <source>
        <dbReference type="Pfam" id="PF14111"/>
    </source>
</evidence>
<dbReference type="PANTHER" id="PTHR31286:SF99">
    <property type="entry name" value="DUF4283 DOMAIN-CONTAINING PROTEIN"/>
    <property type="match status" value="1"/>
</dbReference>
<dbReference type="InterPro" id="IPR025558">
    <property type="entry name" value="DUF4283"/>
</dbReference>
<evidence type="ECO:0000313" key="3">
    <source>
        <dbReference type="EMBL" id="GJT69708.1"/>
    </source>
</evidence>
<protein>
    <submittedName>
        <fullName evidence="3">Zinc knuckle CX2CX4HX4C containing protein</fullName>
    </submittedName>
</protein>
<gene>
    <name evidence="3" type="ORF">Tco_1028994</name>
</gene>
<dbReference type="EMBL" id="BQNB010018013">
    <property type="protein sequence ID" value="GJT69708.1"/>
    <property type="molecule type" value="Genomic_DNA"/>
</dbReference>
<dbReference type="Proteomes" id="UP001151760">
    <property type="component" value="Unassembled WGS sequence"/>
</dbReference>
<feature type="region of interest" description="Disordered" evidence="1">
    <location>
        <begin position="1"/>
        <end position="29"/>
    </location>
</feature>
<name>A0ABQ5G3E9_9ASTR</name>
<proteinExistence type="predicted"/>
<dbReference type="InterPro" id="IPR040256">
    <property type="entry name" value="At4g02000-like"/>
</dbReference>
<dbReference type="Pfam" id="PF14111">
    <property type="entry name" value="DUF4283"/>
    <property type="match status" value="1"/>
</dbReference>
<feature type="domain" description="DUF4283" evidence="2">
    <location>
        <begin position="119"/>
        <end position="196"/>
    </location>
</feature>
<sequence>MQRGILDSGGSKHTKNVDRLSETGTYKEGGSNCPRVEDLVAKISNIIKRQMLEADGNVLANDNVKKGVVEPSLKLTHTSLASLVSDEACNHKVHFRSLDTGKPTNELVPSVLGFEVHALFEYILYVYFMGKRVVSLVVENYVRNAWKIYGIVRAMMNANGLFFFNFSSARGMNGVLDNGPLFILSIPIILKKWTPNARRLNYARALIDIRVDRELKETMAIDVPCLEGDRDVSHTLRVEYEWDPPRCGVCMASSTPNMAPIVELMVNSSSNDNKAGKSSVQANEYKETLDDDPYDDNEYNAYDLTEEQMVFCDALKIKLRGQPPHLSQAKSSIGLIHFLSTSERGRDEILGKLQKENGVLGMRACKQEAHKSVLDLYRIIDIAPSL</sequence>
<reference evidence="3" key="2">
    <citation type="submission" date="2022-01" db="EMBL/GenBank/DDBJ databases">
        <authorList>
            <person name="Yamashiro T."/>
            <person name="Shiraishi A."/>
            <person name="Satake H."/>
            <person name="Nakayama K."/>
        </authorList>
    </citation>
    <scope>NUCLEOTIDE SEQUENCE</scope>
</reference>
<comment type="caution">
    <text evidence="3">The sequence shown here is derived from an EMBL/GenBank/DDBJ whole genome shotgun (WGS) entry which is preliminary data.</text>
</comment>
<evidence type="ECO:0000256" key="1">
    <source>
        <dbReference type="SAM" id="MobiDB-lite"/>
    </source>
</evidence>
<feature type="compositionally biased region" description="Polar residues" evidence="1">
    <location>
        <begin position="270"/>
        <end position="282"/>
    </location>
</feature>
<evidence type="ECO:0000313" key="4">
    <source>
        <dbReference type="Proteomes" id="UP001151760"/>
    </source>
</evidence>
<accession>A0ABQ5G3E9</accession>
<reference evidence="3" key="1">
    <citation type="journal article" date="2022" name="Int. J. Mol. Sci.">
        <title>Draft Genome of Tanacetum Coccineum: Genomic Comparison of Closely Related Tanacetum-Family Plants.</title>
        <authorList>
            <person name="Yamashiro T."/>
            <person name="Shiraishi A."/>
            <person name="Nakayama K."/>
            <person name="Satake H."/>
        </authorList>
    </citation>
    <scope>NUCLEOTIDE SEQUENCE</scope>
</reference>
<feature type="region of interest" description="Disordered" evidence="1">
    <location>
        <begin position="270"/>
        <end position="294"/>
    </location>
</feature>